<dbReference type="Gene3D" id="2.60.40.1190">
    <property type="match status" value="1"/>
</dbReference>
<dbReference type="CDD" id="cd09621">
    <property type="entry name" value="CBM9_like_5"/>
    <property type="match status" value="1"/>
</dbReference>
<dbReference type="InterPro" id="IPR001375">
    <property type="entry name" value="Peptidase_S9_cat"/>
</dbReference>
<feature type="domain" description="BD-FAE-like" evidence="5">
    <location>
        <begin position="74"/>
        <end position="179"/>
    </location>
</feature>
<reference evidence="7" key="1">
    <citation type="journal article" date="2019" name="Int. J. Syst. Evol. Microbiol.">
        <title>The Global Catalogue of Microorganisms (GCM) 10K type strain sequencing project: providing services to taxonomists for standard genome sequencing and annotation.</title>
        <authorList>
            <consortium name="The Broad Institute Genomics Platform"/>
            <consortium name="The Broad Institute Genome Sequencing Center for Infectious Disease"/>
            <person name="Wu L."/>
            <person name="Ma J."/>
        </authorList>
    </citation>
    <scope>NUCLEOTIDE SEQUENCE [LARGE SCALE GENOMIC DNA]</scope>
    <source>
        <strain evidence="7">CGMCC 1.12769</strain>
    </source>
</reference>
<keyword evidence="1" id="KW-0378">Hydrolase</keyword>
<dbReference type="InterPro" id="IPR049492">
    <property type="entry name" value="BD-FAE-like_dom"/>
</dbReference>
<dbReference type="InterPro" id="IPR050300">
    <property type="entry name" value="GDXG_lipolytic_enzyme"/>
</dbReference>
<feature type="domain" description="Peptidase S9 prolyl oligopeptidase catalytic" evidence="3">
    <location>
        <begin position="215"/>
        <end position="282"/>
    </location>
</feature>
<dbReference type="Pfam" id="PF00326">
    <property type="entry name" value="Peptidase_S9"/>
    <property type="match status" value="1"/>
</dbReference>
<dbReference type="InterPro" id="IPR010502">
    <property type="entry name" value="Carb-bd_dom_fam9"/>
</dbReference>
<gene>
    <name evidence="6" type="ORF">GCM10008013_15550</name>
</gene>
<evidence type="ECO:0000259" key="4">
    <source>
        <dbReference type="Pfam" id="PF06452"/>
    </source>
</evidence>
<comment type="caution">
    <text evidence="6">The sequence shown here is derived from an EMBL/GenBank/DDBJ whole genome shotgun (WGS) entry which is preliminary data.</text>
</comment>
<evidence type="ECO:0000259" key="3">
    <source>
        <dbReference type="Pfam" id="PF00326"/>
    </source>
</evidence>
<evidence type="ECO:0000256" key="1">
    <source>
        <dbReference type="ARBA" id="ARBA00022801"/>
    </source>
</evidence>
<name>A0ABQ1YBW2_9BACL</name>
<dbReference type="SUPFAM" id="SSF49344">
    <property type="entry name" value="CBD9-like"/>
    <property type="match status" value="1"/>
</dbReference>
<dbReference type="EMBL" id="BMFT01000001">
    <property type="protein sequence ID" value="GGH19105.1"/>
    <property type="molecule type" value="Genomic_DNA"/>
</dbReference>
<dbReference type="Pfam" id="PF20434">
    <property type="entry name" value="BD-FAE"/>
    <property type="match status" value="1"/>
</dbReference>
<dbReference type="RefSeq" id="WP_188537405.1">
    <property type="nucleotide sequence ID" value="NZ_BMFT01000001.1"/>
</dbReference>
<dbReference type="Pfam" id="PF06452">
    <property type="entry name" value="CBM9_1"/>
    <property type="match status" value="1"/>
</dbReference>
<dbReference type="SUPFAM" id="SSF53474">
    <property type="entry name" value="alpha/beta-Hydrolases"/>
    <property type="match status" value="1"/>
</dbReference>
<keyword evidence="7" id="KW-1185">Reference proteome</keyword>
<protein>
    <recommendedName>
        <fullName evidence="8">Alpha/beta hydrolase fold domain-containing protein</fullName>
    </recommendedName>
</protein>
<accession>A0ABQ1YBW2</accession>
<evidence type="ECO:0000259" key="5">
    <source>
        <dbReference type="Pfam" id="PF20434"/>
    </source>
</evidence>
<evidence type="ECO:0000313" key="7">
    <source>
        <dbReference type="Proteomes" id="UP000659344"/>
    </source>
</evidence>
<feature type="domain" description="Carbohydrate-binding" evidence="4">
    <location>
        <begin position="484"/>
        <end position="675"/>
    </location>
</feature>
<keyword evidence="2" id="KW-0812">Transmembrane</keyword>
<feature type="transmembrane region" description="Helical" evidence="2">
    <location>
        <begin position="5"/>
        <end position="23"/>
    </location>
</feature>
<evidence type="ECO:0008006" key="8">
    <source>
        <dbReference type="Google" id="ProtNLM"/>
    </source>
</evidence>
<sequence>MKKRLIYVLTILLLIILAAWLFVSRYDMMSNHIIFSNEQSRVRFLSPIYDVNVQRDIVYASKKNETESKEDLKLDLYEPANDTNKQRPVVIFIHGGGFYMGTKSDAATISADLAKRGYVVLSIDYRLKVNPSFNYPKTLADDYEDIYDVMGWVKNNATTYGLDAEHIALGGDSAGGILSINFVNEYLIREPSYIKPIFAIIDIYGGSLRLGLQDHYPPVLIVHGTQDQSIPYQQSLNFNNALEEKGIYHNLLTMENVGHDYKNEKYFDMIVENSSHFLWNVLSRPQNEWLPESTGIMAVTGEQFDIKLPQGYIKNLDEGILNITLPEGWSLVNTKDNPSLRVQIPISLDRGIYSIIVAQEHGKEPDRSFALSVKVIDPLNVSFETYFDNTDQKIKTHVQVTNQSNRRFNGSLQFTYDTDQASQGSFTSIVDELDPGMSQTIDIPDLVQGKRTVRGLNNSDTLLQMTEDSFHALRIHKLSNPIQIDGNLEEWKEQVSFDVNDVKMDNWKGVQDTSGVGHLTWDNNNLYLAVEVTDDKHSQEENGDAIWNGDSVQFAIGVANEDGSVPGDYHEMGVALTDKRDLSKWRWMAPAGFGMGEYVEIDQAIIRNNNKTIYEMAIPWSELTEDTKAMKQGVKLKFSMLINDNDGNGRKGWLEFNSGIGTAKNIHAFGDLYLVD</sequence>
<evidence type="ECO:0000256" key="2">
    <source>
        <dbReference type="SAM" id="Phobius"/>
    </source>
</evidence>
<dbReference type="PANTHER" id="PTHR48081">
    <property type="entry name" value="AB HYDROLASE SUPERFAMILY PROTEIN C4A8.06C"/>
    <property type="match status" value="1"/>
</dbReference>
<keyword evidence="2" id="KW-0472">Membrane</keyword>
<proteinExistence type="predicted"/>
<dbReference type="InterPro" id="IPR029058">
    <property type="entry name" value="AB_hydrolase_fold"/>
</dbReference>
<dbReference type="Proteomes" id="UP000659344">
    <property type="component" value="Unassembled WGS sequence"/>
</dbReference>
<evidence type="ECO:0000313" key="6">
    <source>
        <dbReference type="EMBL" id="GGH19105.1"/>
    </source>
</evidence>
<organism evidence="6 7">
    <name type="scientific">Paenibacillus segetis</name>
    <dbReference type="NCBI Taxonomy" id="1325360"/>
    <lineage>
        <taxon>Bacteria</taxon>
        <taxon>Bacillati</taxon>
        <taxon>Bacillota</taxon>
        <taxon>Bacilli</taxon>
        <taxon>Bacillales</taxon>
        <taxon>Paenibacillaceae</taxon>
        <taxon>Paenibacillus</taxon>
    </lineage>
</organism>
<dbReference type="Gene3D" id="3.40.50.1820">
    <property type="entry name" value="alpha/beta hydrolase"/>
    <property type="match status" value="1"/>
</dbReference>
<keyword evidence="2" id="KW-1133">Transmembrane helix</keyword>